<feature type="domain" description="Carboxyltransferase" evidence="4">
    <location>
        <begin position="10"/>
        <end position="215"/>
    </location>
</feature>
<dbReference type="Gene3D" id="2.40.100.10">
    <property type="entry name" value="Cyclophilin-like"/>
    <property type="match status" value="1"/>
</dbReference>
<dbReference type="PANTHER" id="PTHR34698">
    <property type="entry name" value="5-OXOPROLINASE SUBUNIT B"/>
    <property type="match status" value="1"/>
</dbReference>
<proteinExistence type="predicted"/>
<sequence length="239" mass="25476">MAESAVPAGVRFLVLGDSAVSVEFGQEINIEINRKVMALQSCVEMAAAEGELEGIVETVPTYCALMIVYNPLVLGYDELVEKLSAVIGSMKLADAGERQVVEIPVVYGGEYGPDLDEVATQHGMTAEEVIRLHAAPEYPVYMLGFVAGFPYLGGMDERLATPRKKSPRLKIAAGSVGIAGGQTGIYSVESPGGWQIIGRTPLKLYDAASENPVLLSAGSYVKFKPISEAEYKAIANDSE</sequence>
<dbReference type="NCBIfam" id="TIGR00370">
    <property type="entry name" value="5-oxoprolinase subunit PxpB"/>
    <property type="match status" value="1"/>
</dbReference>
<dbReference type="Pfam" id="PF02682">
    <property type="entry name" value="CT_C_D"/>
    <property type="match status" value="1"/>
</dbReference>
<organism evidence="5 6">
    <name type="scientific">Anaerovibrio slackiae</name>
    <dbReference type="NCBI Taxonomy" id="2652309"/>
    <lineage>
        <taxon>Bacteria</taxon>
        <taxon>Bacillati</taxon>
        <taxon>Bacillota</taxon>
        <taxon>Negativicutes</taxon>
        <taxon>Selenomonadales</taxon>
        <taxon>Selenomonadaceae</taxon>
        <taxon>Anaerovibrio</taxon>
    </lineage>
</organism>
<dbReference type="Proteomes" id="UP000433181">
    <property type="component" value="Unassembled WGS sequence"/>
</dbReference>
<dbReference type="SMART" id="SM00796">
    <property type="entry name" value="AHS1"/>
    <property type="match status" value="1"/>
</dbReference>
<dbReference type="GO" id="GO:0005524">
    <property type="term" value="F:ATP binding"/>
    <property type="evidence" value="ECO:0007669"/>
    <property type="project" value="UniProtKB-KW"/>
</dbReference>
<reference evidence="5 6" key="1">
    <citation type="submission" date="2019-08" db="EMBL/GenBank/DDBJ databases">
        <title>In-depth cultivation of the pig gut microbiome towards novel bacterial diversity and tailored functional studies.</title>
        <authorList>
            <person name="Wylensek D."/>
            <person name="Hitch T.C.A."/>
            <person name="Clavel T."/>
        </authorList>
    </citation>
    <scope>NUCLEOTIDE SEQUENCE [LARGE SCALE GENOMIC DNA]</scope>
    <source>
        <strain evidence="5 6">WCA-693-APC-5D-A</strain>
    </source>
</reference>
<dbReference type="SUPFAM" id="SSF50891">
    <property type="entry name" value="Cyclophilin-like"/>
    <property type="match status" value="1"/>
</dbReference>
<dbReference type="EMBL" id="VUNR01000001">
    <property type="protein sequence ID" value="MSU07546.1"/>
    <property type="molecule type" value="Genomic_DNA"/>
</dbReference>
<keyword evidence="3" id="KW-0067">ATP-binding</keyword>
<dbReference type="PANTHER" id="PTHR34698:SF2">
    <property type="entry name" value="5-OXOPROLINASE SUBUNIT B"/>
    <property type="match status" value="1"/>
</dbReference>
<evidence type="ECO:0000256" key="3">
    <source>
        <dbReference type="ARBA" id="ARBA00022840"/>
    </source>
</evidence>
<dbReference type="InterPro" id="IPR010016">
    <property type="entry name" value="PxpB"/>
</dbReference>
<evidence type="ECO:0000256" key="2">
    <source>
        <dbReference type="ARBA" id="ARBA00022801"/>
    </source>
</evidence>
<evidence type="ECO:0000259" key="4">
    <source>
        <dbReference type="SMART" id="SM00796"/>
    </source>
</evidence>
<dbReference type="Gene3D" id="3.30.1360.40">
    <property type="match status" value="1"/>
</dbReference>
<evidence type="ECO:0000313" key="6">
    <source>
        <dbReference type="Proteomes" id="UP000433181"/>
    </source>
</evidence>
<name>A0A6I2UFK6_9FIRM</name>
<protein>
    <submittedName>
        <fullName evidence="5">5-oxoprolinase subunit PxpB</fullName>
        <ecNumber evidence="5">3.5.2.9</ecNumber>
    </submittedName>
</protein>
<keyword evidence="6" id="KW-1185">Reference proteome</keyword>
<keyword evidence="2 5" id="KW-0378">Hydrolase</keyword>
<dbReference type="AlphaFoldDB" id="A0A6I2UFK6"/>
<dbReference type="GO" id="GO:0017168">
    <property type="term" value="F:5-oxoprolinase (ATP-hydrolyzing) activity"/>
    <property type="evidence" value="ECO:0007669"/>
    <property type="project" value="UniProtKB-EC"/>
</dbReference>
<evidence type="ECO:0000313" key="5">
    <source>
        <dbReference type="EMBL" id="MSU07546.1"/>
    </source>
</evidence>
<keyword evidence="1" id="KW-0547">Nucleotide-binding</keyword>
<dbReference type="SUPFAM" id="SSF160467">
    <property type="entry name" value="PH0987 N-terminal domain-like"/>
    <property type="match status" value="1"/>
</dbReference>
<dbReference type="InterPro" id="IPR029000">
    <property type="entry name" value="Cyclophilin-like_dom_sf"/>
</dbReference>
<gene>
    <name evidence="5" type="primary">pxpB</name>
    <name evidence="5" type="ORF">FYJ84_00845</name>
</gene>
<dbReference type="InterPro" id="IPR003833">
    <property type="entry name" value="CT_C_D"/>
</dbReference>
<accession>A0A6I2UFK6</accession>
<evidence type="ECO:0000256" key="1">
    <source>
        <dbReference type="ARBA" id="ARBA00022741"/>
    </source>
</evidence>
<comment type="caution">
    <text evidence="5">The sequence shown here is derived from an EMBL/GenBank/DDBJ whole genome shotgun (WGS) entry which is preliminary data.</text>
</comment>
<dbReference type="EC" id="3.5.2.9" evidence="5"/>